<gene>
    <name evidence="2" type="ORF">EYC84_005782</name>
</gene>
<evidence type="ECO:0000313" key="3">
    <source>
        <dbReference type="Proteomes" id="UP000322873"/>
    </source>
</evidence>
<accession>A0A5M9K066</accession>
<organism evidence="2 3">
    <name type="scientific">Monilinia fructicola</name>
    <name type="common">Brown rot fungus</name>
    <name type="synonym">Ciboria fructicola</name>
    <dbReference type="NCBI Taxonomy" id="38448"/>
    <lineage>
        <taxon>Eukaryota</taxon>
        <taxon>Fungi</taxon>
        <taxon>Dikarya</taxon>
        <taxon>Ascomycota</taxon>
        <taxon>Pezizomycotina</taxon>
        <taxon>Leotiomycetes</taxon>
        <taxon>Helotiales</taxon>
        <taxon>Sclerotiniaceae</taxon>
        <taxon>Monilinia</taxon>
    </lineage>
</organism>
<evidence type="ECO:0000256" key="1">
    <source>
        <dbReference type="SAM" id="MobiDB-lite"/>
    </source>
</evidence>
<name>A0A5M9K066_MONFR</name>
<dbReference type="EMBL" id="VICG01000003">
    <property type="protein sequence ID" value="KAA8574287.1"/>
    <property type="molecule type" value="Genomic_DNA"/>
</dbReference>
<comment type="caution">
    <text evidence="2">The sequence shown here is derived from an EMBL/GenBank/DDBJ whole genome shotgun (WGS) entry which is preliminary data.</text>
</comment>
<proteinExistence type="predicted"/>
<protein>
    <submittedName>
        <fullName evidence="2">Uncharacterized protein</fullName>
    </submittedName>
</protein>
<keyword evidence="3" id="KW-1185">Reference proteome</keyword>
<dbReference type="Proteomes" id="UP000322873">
    <property type="component" value="Unassembled WGS sequence"/>
</dbReference>
<reference evidence="2 3" key="1">
    <citation type="submission" date="2019-06" db="EMBL/GenBank/DDBJ databases">
        <title>Genome Sequence of the Brown Rot Fungal Pathogen Monilinia fructicola.</title>
        <authorList>
            <person name="De Miccolis Angelini R.M."/>
            <person name="Landi L."/>
            <person name="Abate D."/>
            <person name="Pollastro S."/>
            <person name="Romanazzi G."/>
            <person name="Faretra F."/>
        </authorList>
    </citation>
    <scope>NUCLEOTIDE SEQUENCE [LARGE SCALE GENOMIC DNA]</scope>
    <source>
        <strain evidence="2 3">Mfrc123</strain>
    </source>
</reference>
<feature type="region of interest" description="Disordered" evidence="1">
    <location>
        <begin position="36"/>
        <end position="67"/>
    </location>
</feature>
<dbReference type="AlphaFoldDB" id="A0A5M9K066"/>
<feature type="compositionally biased region" description="Polar residues" evidence="1">
    <location>
        <begin position="51"/>
        <end position="67"/>
    </location>
</feature>
<evidence type="ECO:0000313" key="2">
    <source>
        <dbReference type="EMBL" id="KAA8574287.1"/>
    </source>
</evidence>
<sequence>MKGKGDSGEPIVKGAWEGRGMSRRLLSYAFRKHLQEAESKTRTEPIPLSCRSLTQSQHDPRETTSSLTRLIVCKPEGR</sequence>